<proteinExistence type="predicted"/>
<gene>
    <name evidence="1" type="ORF">ABB37_08961</name>
</gene>
<dbReference type="GO" id="GO:0016757">
    <property type="term" value="F:glycosyltransferase activity"/>
    <property type="evidence" value="ECO:0007669"/>
    <property type="project" value="UniProtKB-KW"/>
</dbReference>
<dbReference type="AlphaFoldDB" id="A0A0M9FSD3"/>
<evidence type="ECO:0000313" key="1">
    <source>
        <dbReference type="EMBL" id="KPA75007.1"/>
    </source>
</evidence>
<dbReference type="VEuPathDB" id="TriTrypDB:LpyrH10_27_1160"/>
<accession>A0A0M9FSD3</accession>
<dbReference type="GeneID" id="26909244"/>
<dbReference type="EMBL" id="LGTL01000027">
    <property type="protein sequence ID" value="KPA75007.1"/>
    <property type="molecule type" value="Genomic_DNA"/>
</dbReference>
<dbReference type="RefSeq" id="XP_015653446.1">
    <property type="nucleotide sequence ID" value="XM_015808161.1"/>
</dbReference>
<keyword evidence="1" id="KW-0328">Glycosyltransferase</keyword>
<reference evidence="1 2" key="1">
    <citation type="submission" date="2015-07" db="EMBL/GenBank/DDBJ databases">
        <title>High-quality genome of monoxenous trypanosomatid Leptomonas pyrrhocoris.</title>
        <authorList>
            <person name="Flegontov P."/>
            <person name="Butenko A."/>
            <person name="Firsov S."/>
            <person name="Vlcek C."/>
            <person name="Logacheva M.D."/>
            <person name="Field M."/>
            <person name="Filatov D."/>
            <person name="Flegontova O."/>
            <person name="Gerasimov E."/>
            <person name="Jackson A.P."/>
            <person name="Kelly S."/>
            <person name="Opperdoes F."/>
            <person name="O'Reilly A."/>
            <person name="Votypka J."/>
            <person name="Yurchenko V."/>
            <person name="Lukes J."/>
        </authorList>
    </citation>
    <scope>NUCLEOTIDE SEQUENCE [LARGE SCALE GENOMIC DNA]</scope>
    <source>
        <strain evidence="1">H10</strain>
    </source>
</reference>
<protein>
    <submittedName>
        <fullName evidence="1">Mannosyltransferase-like protein</fullName>
    </submittedName>
</protein>
<keyword evidence="2" id="KW-1185">Reference proteome</keyword>
<evidence type="ECO:0000313" key="2">
    <source>
        <dbReference type="Proteomes" id="UP000037923"/>
    </source>
</evidence>
<keyword evidence="1" id="KW-0808">Transferase</keyword>
<dbReference type="Proteomes" id="UP000037923">
    <property type="component" value="Unassembled WGS sequence"/>
</dbReference>
<comment type="caution">
    <text evidence="1">The sequence shown here is derived from an EMBL/GenBank/DDBJ whole genome shotgun (WGS) entry which is preliminary data.</text>
</comment>
<organism evidence="1 2">
    <name type="scientific">Leptomonas pyrrhocoris</name>
    <name type="common">Firebug parasite</name>
    <dbReference type="NCBI Taxonomy" id="157538"/>
    <lineage>
        <taxon>Eukaryota</taxon>
        <taxon>Discoba</taxon>
        <taxon>Euglenozoa</taxon>
        <taxon>Kinetoplastea</taxon>
        <taxon>Metakinetoplastina</taxon>
        <taxon>Trypanosomatida</taxon>
        <taxon>Trypanosomatidae</taxon>
        <taxon>Leishmaniinae</taxon>
        <taxon>Leptomonas</taxon>
    </lineage>
</organism>
<sequence length="50" mass="5783">MRYVLQHPEHAGRVGQRARALMMREMSEEAVADTMDSLFIKTVTAHLKRL</sequence>
<name>A0A0M9FSD3_LEPPY</name>